<dbReference type="InterPro" id="IPR002213">
    <property type="entry name" value="UDP_glucos_trans"/>
</dbReference>
<dbReference type="Pfam" id="PF00201">
    <property type="entry name" value="UDPGT"/>
    <property type="match status" value="3"/>
</dbReference>
<feature type="transmembrane region" description="Helical" evidence="4">
    <location>
        <begin position="499"/>
        <end position="528"/>
    </location>
</feature>
<feature type="transmembrane region" description="Helical" evidence="4">
    <location>
        <begin position="1565"/>
        <end position="1589"/>
    </location>
</feature>
<keyword evidence="6" id="KW-1185">Reference proteome</keyword>
<name>A0A0L0C378_LUCCU</name>
<dbReference type="EMBL" id="JRES01000960">
    <property type="protein sequence ID" value="KNC26716.1"/>
    <property type="molecule type" value="Genomic_DNA"/>
</dbReference>
<dbReference type="CDD" id="cd03784">
    <property type="entry name" value="GT1_Gtf-like"/>
    <property type="match status" value="3"/>
</dbReference>
<dbReference type="PANTHER" id="PTHR48043:SF60">
    <property type="entry name" value="UDP-GLUCURONOSYLTRANSFERASE"/>
    <property type="match status" value="1"/>
</dbReference>
<keyword evidence="2" id="KW-0328">Glycosyltransferase</keyword>
<feature type="transmembrane region" description="Helical" evidence="4">
    <location>
        <begin position="1074"/>
        <end position="1095"/>
    </location>
</feature>
<dbReference type="OMA" id="RETAMYW"/>
<keyword evidence="4" id="KW-0472">Membrane</keyword>
<gene>
    <name evidence="5" type="ORF">FF38_11370</name>
</gene>
<feature type="transmembrane region" description="Helical" evidence="4">
    <location>
        <begin position="549"/>
        <end position="568"/>
    </location>
</feature>
<dbReference type="GO" id="GO:0008194">
    <property type="term" value="F:UDP-glycosyltransferase activity"/>
    <property type="evidence" value="ECO:0007669"/>
    <property type="project" value="InterPro"/>
</dbReference>
<dbReference type="STRING" id="7375.A0A0L0C378"/>
<comment type="caution">
    <text evidence="5">The sequence shown here is derived from an EMBL/GenBank/DDBJ whole genome shotgun (WGS) entry which is preliminary data.</text>
</comment>
<dbReference type="InterPro" id="IPR050271">
    <property type="entry name" value="UDP-glycosyltransferase"/>
</dbReference>
<sequence length="1605" mass="184944">MLSISPTQVEGSKILAVYTFPGKSHFMMHRTLIKELIQRGHHVTMITAFSLKDLKLGANYTEVLIEPVYDFWNDGKQYKLFDIKYLLIKHLLFFYIVIPFFKADNIFALTEMDFLDFLKMVDIIGLRTTEHALKQPKVQEIINHPQPKGQYDLLLAEQFYQEPFLALSYIYDIPVVTSSTLGYENHMSQMMGVLTPWSFVPHGFMPLTDHMSFMERVKNTYYSLAEDLIREFDLFPKMDKLVHKYFGHLKVKIPPVSHMEKNISVMLLNSHTPITSTRPTIAGMVPVGGMHIYPPKQLPQDIKNFLNGAENGVIYFSLGSNVQSKDMPAKKLQVFLEVFASMKERILWKFENESIANLPSNVMIKAWLPQADILAHPNVKVFITHGGLFGTQEGVHYAIPMLGIPIYCDQHLNMRKAVQHGYAISLDFPELTKSILKDSLEKLLHDPYYRNNIKRISKIFHDRPLGARETAMYWIEYVIRHNGATHLRSAGLDLKWYQFYLLDVIAFVIGCIVLILTLSWLALRMILYRKPHQVKSKMHYGPDCRHPKHLICSIFTTCLLWMLCTSPAQVESSKILAVYIFPGKSHFMMHNTIIKELIQRGHQVTMITAFSLKDLKLGANYTEVLIEPVYDFWTDIIQSFKADNIFDLSEMQFFDILKMLDILGVKTTEHALKQPKVQEIINHPQPKGQYDLLLAEQFYQEPFLALSYIYDIPVVTSSTLGYENHMSQMMGVITPWSFVPHGFLPLTDHMSFMERLKNSYYSLAEDLHREWDLFPKMDKLVQKYFGHLKVNIPPVSHMEKNVSVMLLNSHTPLTTSRPSITGMVSIGGMHIYPPKQLPQDIKTFLDGAKNGAIYFSLGSNVQSKDMPAEKLKIFLEVFASMKERILWKFENESIANLPSNVMIKAWLPQADILAHPNVKVFITHGGLFGTQEGVHYAVPMLGMPIYSDQHLNMRKAVQSGYAISLHFPDITKPILKDSLEKLLHDPNYRNNINRISKIFHDRPLGARETAMYWIEYVIRHNGATHLRSAGLDLKWYQFYLLDVIAFVIGCTVLILTLSWLALRMILYRKPHQHLKHLICSSLTISLLWMLCMSPAPAESSKILAVYAFPGKSHYMMHKTIIKELIQRGHQVTMITAFSLKDLKLGANYTEVLIEPVYDFWSDIIPFFKADNIFELSEMDFFDFLKMLEIIGMKTTEHALKQPKVQEIINHPQPKGQYDLLLAEQFYQEPFLALSYIYDIPVVTSSTLGYENHMSQMMGVLTPWSFVPHGFLPFTDQMSFMERVKNSYYSLAEDLIREWDLFPKMDKLVQKYFGHLKVNIPPVSHMEKNVSVMLLNSHTPLTTSRPSITGMVPIGGMHIYPPKQLPQDIKTFLDGAENGAIYFSLGSNVQSKDMPAEKLKIFLEVFASMKQRILWKFENESIANLPSNVMIKAWLPQADILAHPNVKVFITHGGLFGTQEGVHYAVPMLGMPIYCDQHLNMRKAVQNGYAISLHFPDITKPILKDSLDKLLHDPYYRNNINRISNIFHDRPLGARETAMYWIEYVIRHNGASHIRSAGIDLKWYQFYLLDVIAFVIGCIVLTLTLSWLALRMILYRKPHHVKSKMQ</sequence>
<organism evidence="5 6">
    <name type="scientific">Lucilia cuprina</name>
    <name type="common">Green bottle fly</name>
    <name type="synonym">Australian sheep blowfly</name>
    <dbReference type="NCBI Taxonomy" id="7375"/>
    <lineage>
        <taxon>Eukaryota</taxon>
        <taxon>Metazoa</taxon>
        <taxon>Ecdysozoa</taxon>
        <taxon>Arthropoda</taxon>
        <taxon>Hexapoda</taxon>
        <taxon>Insecta</taxon>
        <taxon>Pterygota</taxon>
        <taxon>Neoptera</taxon>
        <taxon>Endopterygota</taxon>
        <taxon>Diptera</taxon>
        <taxon>Brachycera</taxon>
        <taxon>Muscomorpha</taxon>
        <taxon>Oestroidea</taxon>
        <taxon>Calliphoridae</taxon>
        <taxon>Luciliinae</taxon>
        <taxon>Lucilia</taxon>
    </lineage>
</organism>
<dbReference type="InterPro" id="IPR035595">
    <property type="entry name" value="UDP_glycos_trans_CS"/>
</dbReference>
<dbReference type="Proteomes" id="UP000037069">
    <property type="component" value="Unassembled WGS sequence"/>
</dbReference>
<comment type="similarity">
    <text evidence="1">Belongs to the UDP-glycosyltransferase family.</text>
</comment>
<feature type="transmembrane region" description="Helical" evidence="4">
    <location>
        <begin position="1038"/>
        <end position="1062"/>
    </location>
</feature>
<evidence type="ECO:0000256" key="3">
    <source>
        <dbReference type="ARBA" id="ARBA00022679"/>
    </source>
</evidence>
<evidence type="ECO:0000256" key="2">
    <source>
        <dbReference type="ARBA" id="ARBA00022676"/>
    </source>
</evidence>
<keyword evidence="4" id="KW-1133">Transmembrane helix</keyword>
<evidence type="ECO:0000256" key="1">
    <source>
        <dbReference type="ARBA" id="ARBA00009995"/>
    </source>
</evidence>
<evidence type="ECO:0000313" key="6">
    <source>
        <dbReference type="Proteomes" id="UP000037069"/>
    </source>
</evidence>
<accession>A0A0L0C378</accession>
<protein>
    <recommendedName>
        <fullName evidence="7">UDP-glycosyltransferases domain-containing protein</fullName>
    </recommendedName>
</protein>
<dbReference type="OrthoDB" id="5835829at2759"/>
<evidence type="ECO:0000313" key="5">
    <source>
        <dbReference type="EMBL" id="KNC26716.1"/>
    </source>
</evidence>
<evidence type="ECO:0000256" key="4">
    <source>
        <dbReference type="SAM" id="Phobius"/>
    </source>
</evidence>
<dbReference type="PROSITE" id="PS00375">
    <property type="entry name" value="UDPGT"/>
    <property type="match status" value="3"/>
</dbReference>
<proteinExistence type="inferred from homology"/>
<dbReference type="PANTHER" id="PTHR48043">
    <property type="entry name" value="EG:EG0003.4 PROTEIN-RELATED"/>
    <property type="match status" value="1"/>
</dbReference>
<evidence type="ECO:0008006" key="7">
    <source>
        <dbReference type="Google" id="ProtNLM"/>
    </source>
</evidence>
<dbReference type="SUPFAM" id="SSF53756">
    <property type="entry name" value="UDP-Glycosyltransferase/glycogen phosphorylase"/>
    <property type="match status" value="3"/>
</dbReference>
<dbReference type="FunFam" id="3.40.50.2000:FF:000174">
    <property type="entry name" value="UDP-glucuronosyltransferase"/>
    <property type="match status" value="3"/>
</dbReference>
<keyword evidence="4" id="KW-0812">Transmembrane</keyword>
<dbReference type="Gene3D" id="3.40.50.2000">
    <property type="entry name" value="Glycogen Phosphorylase B"/>
    <property type="match status" value="6"/>
</dbReference>
<reference evidence="5 6" key="1">
    <citation type="journal article" date="2015" name="Nat. Commun.">
        <title>Lucilia cuprina genome unlocks parasitic fly biology to underpin future interventions.</title>
        <authorList>
            <person name="Anstead C.A."/>
            <person name="Korhonen P.K."/>
            <person name="Young N.D."/>
            <person name="Hall R.S."/>
            <person name="Jex A.R."/>
            <person name="Murali S.C."/>
            <person name="Hughes D.S."/>
            <person name="Lee S.F."/>
            <person name="Perry T."/>
            <person name="Stroehlein A.J."/>
            <person name="Ansell B.R."/>
            <person name="Breugelmans B."/>
            <person name="Hofmann A."/>
            <person name="Qu J."/>
            <person name="Dugan S."/>
            <person name="Lee S.L."/>
            <person name="Chao H."/>
            <person name="Dinh H."/>
            <person name="Han Y."/>
            <person name="Doddapaneni H.V."/>
            <person name="Worley K.C."/>
            <person name="Muzny D.M."/>
            <person name="Ioannidis P."/>
            <person name="Waterhouse R.M."/>
            <person name="Zdobnov E.M."/>
            <person name="James P.J."/>
            <person name="Bagnall N.H."/>
            <person name="Kotze A.C."/>
            <person name="Gibbs R.A."/>
            <person name="Richards S."/>
            <person name="Batterham P."/>
            <person name="Gasser R.B."/>
        </authorList>
    </citation>
    <scope>NUCLEOTIDE SEQUENCE [LARGE SCALE GENOMIC DNA]</scope>
    <source>
        <strain evidence="5 6">LS</strain>
        <tissue evidence="5">Full body</tissue>
    </source>
</reference>
<dbReference type="FunFam" id="3.40.50.2000:FF:000050">
    <property type="entry name" value="UDP-glucuronosyltransferase"/>
    <property type="match status" value="3"/>
</dbReference>
<keyword evidence="3" id="KW-0808">Transferase</keyword>